<evidence type="ECO:0000313" key="1">
    <source>
        <dbReference type="EMBL" id="VAW30049.1"/>
    </source>
</evidence>
<protein>
    <submittedName>
        <fullName evidence="1">Uncharacterized protein</fullName>
    </submittedName>
</protein>
<gene>
    <name evidence="1" type="ORF">MNBD_BACTEROID07-1598</name>
</gene>
<dbReference type="EMBL" id="UOET01000458">
    <property type="protein sequence ID" value="VAW30049.1"/>
    <property type="molecule type" value="Genomic_DNA"/>
</dbReference>
<feature type="non-terminal residue" evidence="1">
    <location>
        <position position="1"/>
    </location>
</feature>
<name>A0A3B0UZK7_9ZZZZ</name>
<proteinExistence type="predicted"/>
<reference evidence="1" key="1">
    <citation type="submission" date="2018-06" db="EMBL/GenBank/DDBJ databases">
        <authorList>
            <person name="Zhirakovskaya E."/>
        </authorList>
    </citation>
    <scope>NUCLEOTIDE SEQUENCE</scope>
</reference>
<accession>A0A3B0UZK7</accession>
<sequence length="35" mass="4265">FSELAHADKIKIDRLKKMNFFNMGIGYNCYFHRQK</sequence>
<organism evidence="1">
    <name type="scientific">hydrothermal vent metagenome</name>
    <dbReference type="NCBI Taxonomy" id="652676"/>
    <lineage>
        <taxon>unclassified sequences</taxon>
        <taxon>metagenomes</taxon>
        <taxon>ecological metagenomes</taxon>
    </lineage>
</organism>
<dbReference type="AlphaFoldDB" id="A0A3B0UZK7"/>